<evidence type="ECO:0000256" key="1">
    <source>
        <dbReference type="SAM" id="SignalP"/>
    </source>
</evidence>
<accession>A0A934T187</accession>
<dbReference type="AlphaFoldDB" id="A0A934T187"/>
<dbReference type="EMBL" id="JAEPBG010000043">
    <property type="protein sequence ID" value="MBK4739205.1"/>
    <property type="molecule type" value="Genomic_DNA"/>
</dbReference>
<comment type="caution">
    <text evidence="3">The sequence shown here is derived from an EMBL/GenBank/DDBJ whole genome shotgun (WGS) entry which is preliminary data.</text>
</comment>
<sequence length="278" mass="28516">MKKVISKTLLACALTGAFAMASTGAFAQTTTNPFPYFSVNESAANPAAANMLTADKITGNYDEIITFSGNTFNVSLLWNAGQFVTNNGTTPVASHLSPTGGSSNQYGLYALYQGNGTFSTSGGVTTFNFAPGGNLSVFTDPNSNTTFNKPANGSTAWTTGNSSDDVLIATGIPTSGQGTLNPSLSTCGSAGGSGINCGSFGSSTTFNLTSNGSKYFTSPNPFYNVSFQSGQLNNFSPTGTQEINGSMDVVFGVPEPTSVALIGLGLFGLGMSRRKKQA</sequence>
<feature type="signal peptide" evidence="1">
    <location>
        <begin position="1"/>
        <end position="27"/>
    </location>
</feature>
<keyword evidence="1" id="KW-0732">Signal</keyword>
<evidence type="ECO:0000313" key="4">
    <source>
        <dbReference type="Proteomes" id="UP000622890"/>
    </source>
</evidence>
<feature type="domain" description="Ice-binding protein C-terminal" evidence="2">
    <location>
        <begin position="253"/>
        <end position="274"/>
    </location>
</feature>
<keyword evidence="4" id="KW-1185">Reference proteome</keyword>
<gene>
    <name evidence="3" type="primary">pepA</name>
    <name evidence="3" type="ORF">JJB74_31820</name>
</gene>
<reference evidence="3" key="1">
    <citation type="submission" date="2021-01" db="EMBL/GenBank/DDBJ databases">
        <title>Genome sequence of strain Noviherbaspirillum sp. DKR-6.</title>
        <authorList>
            <person name="Chaudhary D.K."/>
        </authorList>
    </citation>
    <scope>NUCLEOTIDE SEQUENCE</scope>
    <source>
        <strain evidence="3">DKR-6</strain>
    </source>
</reference>
<dbReference type="Proteomes" id="UP000622890">
    <property type="component" value="Unassembled WGS sequence"/>
</dbReference>
<name>A0A934T187_9BURK</name>
<organism evidence="3 4">
    <name type="scientific">Noviherbaspirillum pedocola</name>
    <dbReference type="NCBI Taxonomy" id="2801341"/>
    <lineage>
        <taxon>Bacteria</taxon>
        <taxon>Pseudomonadati</taxon>
        <taxon>Pseudomonadota</taxon>
        <taxon>Betaproteobacteria</taxon>
        <taxon>Burkholderiales</taxon>
        <taxon>Oxalobacteraceae</taxon>
        <taxon>Noviherbaspirillum</taxon>
    </lineage>
</organism>
<dbReference type="RefSeq" id="WP_200598575.1">
    <property type="nucleotide sequence ID" value="NZ_JAEPBG010000043.1"/>
</dbReference>
<feature type="chain" id="PRO_5036967096" evidence="1">
    <location>
        <begin position="28"/>
        <end position="278"/>
    </location>
</feature>
<dbReference type="NCBIfam" id="TIGR02595">
    <property type="entry name" value="PEP_CTERM"/>
    <property type="match status" value="1"/>
</dbReference>
<evidence type="ECO:0000313" key="3">
    <source>
        <dbReference type="EMBL" id="MBK4739205.1"/>
    </source>
</evidence>
<dbReference type="Pfam" id="PF07589">
    <property type="entry name" value="PEP-CTERM"/>
    <property type="match status" value="1"/>
</dbReference>
<proteinExistence type="predicted"/>
<protein>
    <submittedName>
        <fullName evidence="3">Flocculation-associated PEP-CTERM protein PepA</fullName>
    </submittedName>
</protein>
<dbReference type="InterPro" id="IPR013424">
    <property type="entry name" value="Ice-binding_C"/>
</dbReference>
<dbReference type="NCBIfam" id="NF033554">
    <property type="entry name" value="floc_PepA"/>
    <property type="match status" value="1"/>
</dbReference>
<evidence type="ECO:0000259" key="2">
    <source>
        <dbReference type="Pfam" id="PF07589"/>
    </source>
</evidence>